<evidence type="ECO:0000313" key="2">
    <source>
        <dbReference type="EMBL" id="PSL46047.1"/>
    </source>
</evidence>
<proteinExistence type="predicted"/>
<reference evidence="2 3" key="1">
    <citation type="submission" date="2018-03" db="EMBL/GenBank/DDBJ databases">
        <title>Genomic Encyclopedia of Archaeal and Bacterial Type Strains, Phase II (KMG-II): from individual species to whole genera.</title>
        <authorList>
            <person name="Goeker M."/>
        </authorList>
    </citation>
    <scope>NUCLEOTIDE SEQUENCE [LARGE SCALE GENOMIC DNA]</scope>
    <source>
        <strain evidence="2 3">DSM 24859</strain>
    </source>
</reference>
<dbReference type="AlphaFoldDB" id="A0A2P8HIL1"/>
<dbReference type="Proteomes" id="UP000240971">
    <property type="component" value="Unassembled WGS sequence"/>
</dbReference>
<protein>
    <submittedName>
        <fullName evidence="2">Uncharacterized protein DUF2281</fullName>
    </submittedName>
</protein>
<organism evidence="2 3">
    <name type="scientific">Chitinophaga niastensis</name>
    <dbReference type="NCBI Taxonomy" id="536980"/>
    <lineage>
        <taxon>Bacteria</taxon>
        <taxon>Pseudomonadati</taxon>
        <taxon>Bacteroidota</taxon>
        <taxon>Chitinophagia</taxon>
        <taxon>Chitinophagales</taxon>
        <taxon>Chitinophagaceae</taxon>
        <taxon>Chitinophaga</taxon>
    </lineage>
</organism>
<dbReference type="Pfam" id="PF10047">
    <property type="entry name" value="DUF2281"/>
    <property type="match status" value="1"/>
</dbReference>
<dbReference type="RefSeq" id="WP_106528863.1">
    <property type="nucleotide sequence ID" value="NZ_PYAW01000003.1"/>
</dbReference>
<dbReference type="EMBL" id="PYAW01000003">
    <property type="protein sequence ID" value="PSL46047.1"/>
    <property type="molecule type" value="Genomic_DNA"/>
</dbReference>
<keyword evidence="3" id="KW-1185">Reference proteome</keyword>
<evidence type="ECO:0000259" key="1">
    <source>
        <dbReference type="Pfam" id="PF10047"/>
    </source>
</evidence>
<accession>A0A2P8HIL1</accession>
<gene>
    <name evidence="2" type="ORF">CLV51_10323</name>
</gene>
<dbReference type="InterPro" id="IPR018739">
    <property type="entry name" value="DUF2281"/>
</dbReference>
<sequence>MTDIQLYTQISSLPADLKKEVKDFVEFLKQKSRSKKNLKERKFGYAKGFFKVSADFDAPIDDFKDYQ</sequence>
<comment type="caution">
    <text evidence="2">The sequence shown here is derived from an EMBL/GenBank/DDBJ whole genome shotgun (WGS) entry which is preliminary data.</text>
</comment>
<name>A0A2P8HIL1_CHINA</name>
<feature type="domain" description="DUF2281" evidence="1">
    <location>
        <begin position="5"/>
        <end position="66"/>
    </location>
</feature>
<dbReference type="OrthoDB" id="9801704at2"/>
<evidence type="ECO:0000313" key="3">
    <source>
        <dbReference type="Proteomes" id="UP000240971"/>
    </source>
</evidence>